<dbReference type="AlphaFoldDB" id="A0AAV7S4I2"/>
<dbReference type="Proteomes" id="UP001066276">
    <property type="component" value="Chromosome 5"/>
</dbReference>
<accession>A0AAV7S4I2</accession>
<name>A0AAV7S4I2_PLEWA</name>
<sequence>MGGGRTPRATIKSKNVPCSQLSAETGAKYKHALRPARQQAHGLQDWREGAVQCQRPLLLHAPRKRKVGHRKKTHTYRTPPSPQRAQCA</sequence>
<comment type="caution">
    <text evidence="2">The sequence shown here is derived from an EMBL/GenBank/DDBJ whole genome shotgun (WGS) entry which is preliminary data.</text>
</comment>
<feature type="compositionally biased region" description="Basic residues" evidence="1">
    <location>
        <begin position="62"/>
        <end position="75"/>
    </location>
</feature>
<proteinExistence type="predicted"/>
<evidence type="ECO:0000313" key="3">
    <source>
        <dbReference type="Proteomes" id="UP001066276"/>
    </source>
</evidence>
<keyword evidence="3" id="KW-1185">Reference proteome</keyword>
<feature type="region of interest" description="Disordered" evidence="1">
    <location>
        <begin position="62"/>
        <end position="88"/>
    </location>
</feature>
<protein>
    <submittedName>
        <fullName evidence="2">Uncharacterized protein</fullName>
    </submittedName>
</protein>
<reference evidence="2" key="1">
    <citation type="journal article" date="2022" name="bioRxiv">
        <title>Sequencing and chromosome-scale assembly of the giantPleurodeles waltlgenome.</title>
        <authorList>
            <person name="Brown T."/>
            <person name="Elewa A."/>
            <person name="Iarovenko S."/>
            <person name="Subramanian E."/>
            <person name="Araus A.J."/>
            <person name="Petzold A."/>
            <person name="Susuki M."/>
            <person name="Suzuki K.-i.T."/>
            <person name="Hayashi T."/>
            <person name="Toyoda A."/>
            <person name="Oliveira C."/>
            <person name="Osipova E."/>
            <person name="Leigh N.D."/>
            <person name="Simon A."/>
            <person name="Yun M.H."/>
        </authorList>
    </citation>
    <scope>NUCLEOTIDE SEQUENCE</scope>
    <source>
        <strain evidence="2">20211129_DDA</strain>
        <tissue evidence="2">Liver</tissue>
    </source>
</reference>
<evidence type="ECO:0000256" key="1">
    <source>
        <dbReference type="SAM" id="MobiDB-lite"/>
    </source>
</evidence>
<gene>
    <name evidence="2" type="ORF">NDU88_010829</name>
</gene>
<dbReference type="EMBL" id="JANPWB010000009">
    <property type="protein sequence ID" value="KAJ1158135.1"/>
    <property type="molecule type" value="Genomic_DNA"/>
</dbReference>
<organism evidence="2 3">
    <name type="scientific">Pleurodeles waltl</name>
    <name type="common">Iberian ribbed newt</name>
    <dbReference type="NCBI Taxonomy" id="8319"/>
    <lineage>
        <taxon>Eukaryota</taxon>
        <taxon>Metazoa</taxon>
        <taxon>Chordata</taxon>
        <taxon>Craniata</taxon>
        <taxon>Vertebrata</taxon>
        <taxon>Euteleostomi</taxon>
        <taxon>Amphibia</taxon>
        <taxon>Batrachia</taxon>
        <taxon>Caudata</taxon>
        <taxon>Salamandroidea</taxon>
        <taxon>Salamandridae</taxon>
        <taxon>Pleurodelinae</taxon>
        <taxon>Pleurodeles</taxon>
    </lineage>
</organism>
<evidence type="ECO:0000313" key="2">
    <source>
        <dbReference type="EMBL" id="KAJ1158135.1"/>
    </source>
</evidence>